<evidence type="ECO:0000313" key="1">
    <source>
        <dbReference type="EMBL" id="ROR95464.1"/>
    </source>
</evidence>
<proteinExistence type="predicted"/>
<accession>A0A3N2D7P8</accession>
<dbReference type="AlphaFoldDB" id="A0A3N2D7P8"/>
<organism evidence="1 3">
    <name type="scientific">Salana multivorans</name>
    <dbReference type="NCBI Taxonomy" id="120377"/>
    <lineage>
        <taxon>Bacteria</taxon>
        <taxon>Bacillati</taxon>
        <taxon>Actinomycetota</taxon>
        <taxon>Actinomycetes</taxon>
        <taxon>Micrococcales</taxon>
        <taxon>Beutenbergiaceae</taxon>
        <taxon>Salana</taxon>
    </lineage>
</organism>
<evidence type="ECO:0000313" key="3">
    <source>
        <dbReference type="Proteomes" id="UP000275356"/>
    </source>
</evidence>
<comment type="caution">
    <text evidence="1">The sequence shown here is derived from an EMBL/GenBank/DDBJ whole genome shotgun (WGS) entry which is preliminary data.</text>
</comment>
<sequence length="92" mass="9639">MTATDIDPIPLVDAALRAADLSATDLGAVIEVNSRAGVKLRGVLQRIDAQLVAPSDFPGLAHNPTAQPAIELWFAGDVVVQVDPRARVTVAE</sequence>
<dbReference type="EMBL" id="RKHQ01000001">
    <property type="protein sequence ID" value="ROR95548.1"/>
    <property type="molecule type" value="Genomic_DNA"/>
</dbReference>
<reference evidence="1 3" key="1">
    <citation type="submission" date="2018-11" db="EMBL/GenBank/DDBJ databases">
        <title>Sequencing the genomes of 1000 actinobacteria strains.</title>
        <authorList>
            <person name="Klenk H.-P."/>
        </authorList>
    </citation>
    <scope>NUCLEOTIDE SEQUENCE [LARGE SCALE GENOMIC DNA]</scope>
    <source>
        <strain evidence="1 3">DSM 13521</strain>
    </source>
</reference>
<dbReference type="RefSeq" id="WP_123737788.1">
    <property type="nucleotide sequence ID" value="NZ_RKHQ01000001.1"/>
</dbReference>
<name>A0A3N2D7P8_9MICO</name>
<dbReference type="EMBL" id="RKHQ01000001">
    <property type="protein sequence ID" value="ROR95464.1"/>
    <property type="molecule type" value="Genomic_DNA"/>
</dbReference>
<evidence type="ECO:0000313" key="2">
    <source>
        <dbReference type="EMBL" id="ROR95548.1"/>
    </source>
</evidence>
<dbReference type="OrthoDB" id="9802649at2"/>
<keyword evidence="3" id="KW-1185">Reference proteome</keyword>
<gene>
    <name evidence="1" type="ORF">EDD28_0017</name>
    <name evidence="2" type="ORF">EDD28_0105</name>
</gene>
<protein>
    <submittedName>
        <fullName evidence="1">Uncharacterized protein</fullName>
    </submittedName>
</protein>
<dbReference type="Proteomes" id="UP000275356">
    <property type="component" value="Unassembled WGS sequence"/>
</dbReference>